<evidence type="ECO:0000256" key="1">
    <source>
        <dbReference type="SAM" id="MobiDB-lite"/>
    </source>
</evidence>
<feature type="compositionally biased region" description="Low complexity" evidence="1">
    <location>
        <begin position="223"/>
        <end position="239"/>
    </location>
</feature>
<feature type="compositionally biased region" description="Basic and acidic residues" evidence="1">
    <location>
        <begin position="252"/>
        <end position="274"/>
    </location>
</feature>
<feature type="region of interest" description="Disordered" evidence="1">
    <location>
        <begin position="252"/>
        <end position="283"/>
    </location>
</feature>
<organism evidence="2 3">
    <name type="scientific">Colocasia esculenta</name>
    <name type="common">Wild taro</name>
    <name type="synonym">Arum esculentum</name>
    <dbReference type="NCBI Taxonomy" id="4460"/>
    <lineage>
        <taxon>Eukaryota</taxon>
        <taxon>Viridiplantae</taxon>
        <taxon>Streptophyta</taxon>
        <taxon>Embryophyta</taxon>
        <taxon>Tracheophyta</taxon>
        <taxon>Spermatophyta</taxon>
        <taxon>Magnoliopsida</taxon>
        <taxon>Liliopsida</taxon>
        <taxon>Araceae</taxon>
        <taxon>Aroideae</taxon>
        <taxon>Colocasieae</taxon>
        <taxon>Colocasia</taxon>
    </lineage>
</organism>
<dbReference type="EMBL" id="NMUH01000682">
    <property type="protein sequence ID" value="MQL83203.1"/>
    <property type="molecule type" value="Genomic_DNA"/>
</dbReference>
<accession>A0A843UQM6</accession>
<evidence type="ECO:0000313" key="3">
    <source>
        <dbReference type="Proteomes" id="UP000652761"/>
    </source>
</evidence>
<name>A0A843UQM6_COLES</name>
<feature type="region of interest" description="Disordered" evidence="1">
    <location>
        <begin position="199"/>
        <end position="240"/>
    </location>
</feature>
<dbReference type="Proteomes" id="UP000652761">
    <property type="component" value="Unassembled WGS sequence"/>
</dbReference>
<feature type="region of interest" description="Disordered" evidence="1">
    <location>
        <begin position="109"/>
        <end position="128"/>
    </location>
</feature>
<comment type="caution">
    <text evidence="2">The sequence shown here is derived from an EMBL/GenBank/DDBJ whole genome shotgun (WGS) entry which is preliminary data.</text>
</comment>
<gene>
    <name evidence="2" type="ORF">Taro_015699</name>
</gene>
<sequence>MEDLAMECKTMLNHPLAFVGGPLHMSTKAWCKTAQLKGLKAWRDYFKRMTVAEFDMRPRFMHGRMIHLPQRTGLALRLLGNETLVNYNPDRCYLQCGAARTVVPFLSHYPPTQERKRGDEQDERDVQSAVEFPVRDRFRRPGRSFWGLHDTTDWHERVKEQINNWEHRGKAVRSDATTDDAYLQAYALKYGGKVYRSARHQDREAAQRQTKELRRELERVRSTRAGGASSSRASGSSPSLLEAQLAGAVLRAEEAQRHLEEQEEDMRLTTEHAMDLQGQRDQL</sequence>
<protein>
    <submittedName>
        <fullName evidence="2">Uncharacterized protein</fullName>
    </submittedName>
</protein>
<feature type="compositionally biased region" description="Basic and acidic residues" evidence="1">
    <location>
        <begin position="199"/>
        <end position="221"/>
    </location>
</feature>
<keyword evidence="3" id="KW-1185">Reference proteome</keyword>
<reference evidence="2" key="1">
    <citation type="submission" date="2017-07" db="EMBL/GenBank/DDBJ databases">
        <title>Taro Niue Genome Assembly and Annotation.</title>
        <authorList>
            <person name="Atibalentja N."/>
            <person name="Keating K."/>
            <person name="Fields C.J."/>
        </authorList>
    </citation>
    <scope>NUCLEOTIDE SEQUENCE</scope>
    <source>
        <strain evidence="2">Niue_2</strain>
        <tissue evidence="2">Leaf</tissue>
    </source>
</reference>
<evidence type="ECO:0000313" key="2">
    <source>
        <dbReference type="EMBL" id="MQL83203.1"/>
    </source>
</evidence>
<dbReference type="AlphaFoldDB" id="A0A843UQM6"/>
<proteinExistence type="predicted"/>